<evidence type="ECO:0000313" key="1">
    <source>
        <dbReference type="EMBL" id="KFE68692.1"/>
    </source>
</evidence>
<comment type="caution">
    <text evidence="1">The sequence shown here is derived from an EMBL/GenBank/DDBJ whole genome shotgun (WGS) entry which is preliminary data.</text>
</comment>
<dbReference type="Gene3D" id="2.40.128.140">
    <property type="entry name" value="Outer membrane protein"/>
    <property type="match status" value="1"/>
</dbReference>
<dbReference type="Pfam" id="PF09982">
    <property type="entry name" value="LpxR"/>
    <property type="match status" value="1"/>
</dbReference>
<dbReference type="InterPro" id="IPR018707">
    <property type="entry name" value="LpxR"/>
</dbReference>
<accession>A0A085WLX9</accession>
<proteinExistence type="predicted"/>
<dbReference type="AlphaFoldDB" id="A0A085WLX9"/>
<protein>
    <submittedName>
        <fullName evidence="1">Putative outer membrane protein</fullName>
    </submittedName>
</protein>
<gene>
    <name evidence="1" type="ORF">DB31_7929</name>
</gene>
<dbReference type="STRING" id="394096.DB31_7929"/>
<sequence>MSWALALLTSSLLAQTPPPVTSTVEVKLPFVSTLHVENDVLAKSDRFYSNGIRLEHSGEYDRCRDLALALGFPGSIEDRYPCGGSLAQNMYTPNRIVPNEGEEPWPNPDDRPYGGWLHAGLLFQYLHAAERPVDSSRLTLQATVGVTGPAAFAGETQRAWHSALNHIFGRTVAKLPIGWEKQLPTEPAFHLSVLREKTLLWSPYVDASWSAGAMLGTVFVNASLGATVRAGVLARPFGLAPIMPSVRRVKQAQGAAEGQPVEASAQPETPERIWEAYFFARGQARFVARNLFLDGTLFLPSVSVRKTPFVGDSEFGGAVRTGGFQLDLSMVFRSQEMAEPPNGRVSGHRFTQIQLSYLH</sequence>
<reference evidence="1 2" key="1">
    <citation type="submission" date="2014-04" db="EMBL/GenBank/DDBJ databases">
        <title>Genome assembly of Hyalangium minutum DSM 14724.</title>
        <authorList>
            <person name="Sharma G."/>
            <person name="Subramanian S."/>
        </authorList>
    </citation>
    <scope>NUCLEOTIDE SEQUENCE [LARGE SCALE GENOMIC DNA]</scope>
    <source>
        <strain evidence="1 2">DSM 14724</strain>
    </source>
</reference>
<dbReference type="EMBL" id="JMCB01000006">
    <property type="protein sequence ID" value="KFE68692.1"/>
    <property type="molecule type" value="Genomic_DNA"/>
</dbReference>
<evidence type="ECO:0000313" key="2">
    <source>
        <dbReference type="Proteomes" id="UP000028725"/>
    </source>
</evidence>
<name>A0A085WLX9_9BACT</name>
<keyword evidence="2" id="KW-1185">Reference proteome</keyword>
<dbReference type="Proteomes" id="UP000028725">
    <property type="component" value="Unassembled WGS sequence"/>
</dbReference>
<dbReference type="OrthoDB" id="9776275at2"/>
<organism evidence="1 2">
    <name type="scientific">Hyalangium minutum</name>
    <dbReference type="NCBI Taxonomy" id="394096"/>
    <lineage>
        <taxon>Bacteria</taxon>
        <taxon>Pseudomonadati</taxon>
        <taxon>Myxococcota</taxon>
        <taxon>Myxococcia</taxon>
        <taxon>Myxococcales</taxon>
        <taxon>Cystobacterineae</taxon>
        <taxon>Archangiaceae</taxon>
        <taxon>Hyalangium</taxon>
    </lineage>
</organism>
<dbReference type="InterPro" id="IPR037107">
    <property type="entry name" value="Put_OMP_sf"/>
</dbReference>
<dbReference type="RefSeq" id="WP_044189654.1">
    <property type="nucleotide sequence ID" value="NZ_JMCB01000006.1"/>
</dbReference>